<dbReference type="AlphaFoldDB" id="K9VZT4"/>
<evidence type="ECO:0000256" key="1">
    <source>
        <dbReference type="SAM" id="Phobius"/>
    </source>
</evidence>
<keyword evidence="3" id="KW-1185">Reference proteome</keyword>
<dbReference type="KEGG" id="cep:Cri9333_1790"/>
<dbReference type="RefSeq" id="WP_015202793.1">
    <property type="nucleotide sequence ID" value="NC_019753.1"/>
</dbReference>
<evidence type="ECO:0000313" key="2">
    <source>
        <dbReference type="EMBL" id="AFZ12675.1"/>
    </source>
</evidence>
<accession>K9VZT4</accession>
<dbReference type="EMBL" id="CP003620">
    <property type="protein sequence ID" value="AFZ12675.1"/>
    <property type="molecule type" value="Genomic_DNA"/>
</dbReference>
<organism evidence="2 3">
    <name type="scientific">Crinalium epipsammum PCC 9333</name>
    <dbReference type="NCBI Taxonomy" id="1173022"/>
    <lineage>
        <taxon>Bacteria</taxon>
        <taxon>Bacillati</taxon>
        <taxon>Cyanobacteriota</taxon>
        <taxon>Cyanophyceae</taxon>
        <taxon>Gomontiellales</taxon>
        <taxon>Gomontiellaceae</taxon>
        <taxon>Crinalium</taxon>
    </lineage>
</organism>
<dbReference type="eggNOG" id="ENOG5032XD1">
    <property type="taxonomic scope" value="Bacteria"/>
</dbReference>
<keyword evidence="1" id="KW-1133">Transmembrane helix</keyword>
<dbReference type="Proteomes" id="UP000010472">
    <property type="component" value="Chromosome"/>
</dbReference>
<dbReference type="HOGENOM" id="CLU_1710205_0_0_3"/>
<keyword evidence="1" id="KW-0812">Transmembrane</keyword>
<dbReference type="PATRIC" id="fig|1173022.3.peg.1936"/>
<evidence type="ECO:0000313" key="3">
    <source>
        <dbReference type="Proteomes" id="UP000010472"/>
    </source>
</evidence>
<proteinExistence type="predicted"/>
<reference evidence="2 3" key="1">
    <citation type="submission" date="2012-06" db="EMBL/GenBank/DDBJ databases">
        <title>Finished chromosome of genome of Crinalium epipsammum PCC 9333.</title>
        <authorList>
            <consortium name="US DOE Joint Genome Institute"/>
            <person name="Gugger M."/>
            <person name="Coursin T."/>
            <person name="Rippka R."/>
            <person name="Tandeau De Marsac N."/>
            <person name="Huntemann M."/>
            <person name="Wei C.-L."/>
            <person name="Han J."/>
            <person name="Detter J.C."/>
            <person name="Han C."/>
            <person name="Tapia R."/>
            <person name="Davenport K."/>
            <person name="Daligault H."/>
            <person name="Erkkila T."/>
            <person name="Gu W."/>
            <person name="Munk A.C.C."/>
            <person name="Teshima H."/>
            <person name="Xu Y."/>
            <person name="Chain P."/>
            <person name="Chen A."/>
            <person name="Krypides N."/>
            <person name="Mavromatis K."/>
            <person name="Markowitz V."/>
            <person name="Szeto E."/>
            <person name="Ivanova N."/>
            <person name="Mikhailova N."/>
            <person name="Ovchinnikova G."/>
            <person name="Pagani I."/>
            <person name="Pati A."/>
            <person name="Goodwin L."/>
            <person name="Peters L."/>
            <person name="Pitluck S."/>
            <person name="Woyke T."/>
            <person name="Kerfeld C."/>
        </authorList>
    </citation>
    <scope>NUCLEOTIDE SEQUENCE [LARGE SCALE GENOMIC DNA]</scope>
    <source>
        <strain evidence="2 3">PCC 9333</strain>
    </source>
</reference>
<keyword evidence="1" id="KW-0472">Membrane</keyword>
<dbReference type="STRING" id="1173022.Cri9333_1790"/>
<gene>
    <name evidence="2" type="ORF">Cri9333_1790</name>
</gene>
<feature type="transmembrane region" description="Helical" evidence="1">
    <location>
        <begin position="6"/>
        <end position="27"/>
    </location>
</feature>
<protein>
    <submittedName>
        <fullName evidence="2">Uncharacterized protein</fullName>
    </submittedName>
</protein>
<name>K9VZT4_9CYAN</name>
<sequence>MVNSVNAYDVIVFGDEIYGVLAAVAAAREYRRRTKKYPYVLLITSNRFSAPIFNIGIKHALIKDVPNLAVIGPGSGFEGYACSAGRIVEFNVAVGGGVGIAAIIALLSGKDLADISNQEVRQVLAATNQLPKIYGISNMAEATRLEKFESVVV</sequence>